<keyword evidence="1" id="KW-0472">Membrane</keyword>
<feature type="transmembrane region" description="Helical" evidence="1">
    <location>
        <begin position="204"/>
        <end position="222"/>
    </location>
</feature>
<dbReference type="OrthoDB" id="9990946at2"/>
<accession>A0A1I1AHF5</accession>
<dbReference type="EMBL" id="PJBV01000016">
    <property type="protein sequence ID" value="PKH41007.1"/>
    <property type="molecule type" value="Genomic_DNA"/>
</dbReference>
<keyword evidence="1" id="KW-0812">Transmembrane</keyword>
<keyword evidence="1" id="KW-1133">Transmembrane helix</keyword>
<reference evidence="3" key="1">
    <citation type="submission" date="2016-10" db="EMBL/GenBank/DDBJ databases">
        <authorList>
            <person name="de Groot N.N."/>
        </authorList>
    </citation>
    <scope>NUCLEOTIDE SEQUENCE [LARGE SCALE GENOMIC DNA]</scope>
    <source>
        <strain evidence="3">CGMCC 1.10697</strain>
    </source>
</reference>
<dbReference type="EMBL" id="FOKC01000009">
    <property type="protein sequence ID" value="SFB37451.1"/>
    <property type="molecule type" value="Genomic_DNA"/>
</dbReference>
<evidence type="ECO:0000313" key="2">
    <source>
        <dbReference type="EMBL" id="PKH41007.1"/>
    </source>
</evidence>
<feature type="transmembrane region" description="Helical" evidence="1">
    <location>
        <begin position="242"/>
        <end position="260"/>
    </location>
</feature>
<feature type="transmembrane region" description="Helical" evidence="1">
    <location>
        <begin position="74"/>
        <end position="93"/>
    </location>
</feature>
<dbReference type="AlphaFoldDB" id="A0A1I1AHF5"/>
<gene>
    <name evidence="2" type="ORF">CXG46_11185</name>
    <name evidence="3" type="ORF">SAMN05192575_10949</name>
</gene>
<protein>
    <submittedName>
        <fullName evidence="3">Uncharacterized protein</fullName>
    </submittedName>
</protein>
<feature type="transmembrane region" description="Helical" evidence="1">
    <location>
        <begin position="170"/>
        <end position="192"/>
    </location>
</feature>
<evidence type="ECO:0000256" key="1">
    <source>
        <dbReference type="SAM" id="Phobius"/>
    </source>
</evidence>
<evidence type="ECO:0000313" key="3">
    <source>
        <dbReference type="EMBL" id="SFB37451.1"/>
    </source>
</evidence>
<organism evidence="3 4">
    <name type="scientific">Nocardioides alpinus</name>
    <dbReference type="NCBI Taxonomy" id="748909"/>
    <lineage>
        <taxon>Bacteria</taxon>
        <taxon>Bacillati</taxon>
        <taxon>Actinomycetota</taxon>
        <taxon>Actinomycetes</taxon>
        <taxon>Propionibacteriales</taxon>
        <taxon>Nocardioidaceae</taxon>
        <taxon>Nocardioides</taxon>
    </lineage>
</organism>
<evidence type="ECO:0000313" key="5">
    <source>
        <dbReference type="Proteomes" id="UP000233565"/>
    </source>
</evidence>
<dbReference type="Proteomes" id="UP000199113">
    <property type="component" value="Unassembled WGS sequence"/>
</dbReference>
<dbReference type="RefSeq" id="WP_101228908.1">
    <property type="nucleotide sequence ID" value="NZ_FOKC01000009.1"/>
</dbReference>
<feature type="transmembrane region" description="Helical" evidence="1">
    <location>
        <begin position="46"/>
        <end position="67"/>
    </location>
</feature>
<evidence type="ECO:0000313" key="4">
    <source>
        <dbReference type="Proteomes" id="UP000199113"/>
    </source>
</evidence>
<sequence>MRWLRDWLGWAAAWTLVAQAPMWVWVGLDVLEERREQTLDAQPVAGWMDPVALGPAVLVPLAALLALVPRTRRLGLALGGVGLLLAAWTWTGFADGDVGGWYVALSAAAGALALVAAAVGPGSWGALDDCRSTRVAGALAGLVLAAAGAFLAWTCLQGGAYWQWSGRQRWTYGAGVVAGALVVVAGATAAWWPRVGGRAVRGAVAVLVGTLAALLLFAGYIFVTEGGGVVHRWEEIEDPWSFGTPCLLAGTGLLAGAVAAVRRRGDLLALSVGAGVAIGLLGLWQESTWGRLMS</sequence>
<dbReference type="Proteomes" id="UP000233565">
    <property type="component" value="Unassembled WGS sequence"/>
</dbReference>
<proteinExistence type="predicted"/>
<reference evidence="2 5" key="2">
    <citation type="submission" date="2017-12" db="EMBL/GenBank/DDBJ databases">
        <title>Pharmacopeia of the Arctic Ocean.</title>
        <authorList>
            <person name="Collins E."/>
            <person name="Ducluzeau A.-L."/>
        </authorList>
    </citation>
    <scope>NUCLEOTIDE SEQUENCE [LARGE SCALE GENOMIC DNA]</scope>
    <source>
        <strain evidence="2 5">DSM 23325</strain>
    </source>
</reference>
<feature type="transmembrane region" description="Helical" evidence="1">
    <location>
        <begin position="267"/>
        <end position="284"/>
    </location>
</feature>
<name>A0A1I1AHF5_9ACTN</name>
<dbReference type="STRING" id="748909.SAMN05192575_10949"/>
<feature type="transmembrane region" description="Helical" evidence="1">
    <location>
        <begin position="99"/>
        <end position="127"/>
    </location>
</feature>
<keyword evidence="5" id="KW-1185">Reference proteome</keyword>
<feature type="transmembrane region" description="Helical" evidence="1">
    <location>
        <begin position="139"/>
        <end position="164"/>
    </location>
</feature>
<feature type="transmembrane region" description="Helical" evidence="1">
    <location>
        <begin position="7"/>
        <end position="26"/>
    </location>
</feature>